<dbReference type="EMBL" id="JAGIZB010000016">
    <property type="protein sequence ID" value="MBP0446336.1"/>
    <property type="molecule type" value="Genomic_DNA"/>
</dbReference>
<name>A0ABS4AHJ1_9PROT</name>
<gene>
    <name evidence="2" type="ORF">J8J14_16300</name>
</gene>
<dbReference type="PANTHER" id="PTHR43812:SF2">
    <property type="entry name" value="FLAVIN REDUCTASE LIKE DOMAIN-CONTAINING PROTEIN"/>
    <property type="match status" value="1"/>
</dbReference>
<feature type="domain" description="Flavin reductase like" evidence="1">
    <location>
        <begin position="37"/>
        <end position="190"/>
    </location>
</feature>
<dbReference type="Pfam" id="PF01613">
    <property type="entry name" value="Flavin_Reduct"/>
    <property type="match status" value="1"/>
</dbReference>
<evidence type="ECO:0000313" key="2">
    <source>
        <dbReference type="EMBL" id="MBP0446336.1"/>
    </source>
</evidence>
<dbReference type="Gene3D" id="2.30.110.10">
    <property type="entry name" value="Electron Transport, Fmn-binding Protein, Chain A"/>
    <property type="match status" value="1"/>
</dbReference>
<accession>A0ABS4AHJ1</accession>
<protein>
    <submittedName>
        <fullName evidence="2">Flavin reductase family protein</fullName>
    </submittedName>
</protein>
<keyword evidence="3" id="KW-1185">Reference proteome</keyword>
<evidence type="ECO:0000313" key="3">
    <source>
        <dbReference type="Proteomes" id="UP000681594"/>
    </source>
</evidence>
<dbReference type="Proteomes" id="UP000681594">
    <property type="component" value="Unassembled WGS sequence"/>
</dbReference>
<dbReference type="InterPro" id="IPR012349">
    <property type="entry name" value="Split_barrel_FMN-bd"/>
</dbReference>
<dbReference type="PANTHER" id="PTHR43812">
    <property type="entry name" value="BLR2425 PROTEIN"/>
    <property type="match status" value="1"/>
</dbReference>
<dbReference type="SMART" id="SM00903">
    <property type="entry name" value="Flavin_Reduct"/>
    <property type="match status" value="1"/>
</dbReference>
<organism evidence="2 3">
    <name type="scientific">Pararoseomonas baculiformis</name>
    <dbReference type="NCBI Taxonomy" id="2820812"/>
    <lineage>
        <taxon>Bacteria</taxon>
        <taxon>Pseudomonadati</taxon>
        <taxon>Pseudomonadota</taxon>
        <taxon>Alphaproteobacteria</taxon>
        <taxon>Acetobacterales</taxon>
        <taxon>Acetobacteraceae</taxon>
        <taxon>Pararoseomonas</taxon>
    </lineage>
</organism>
<dbReference type="InterPro" id="IPR002563">
    <property type="entry name" value="Flavin_Rdtase-like_dom"/>
</dbReference>
<comment type="caution">
    <text evidence="2">The sequence shown here is derived from an EMBL/GenBank/DDBJ whole genome shotgun (WGS) entry which is preliminary data.</text>
</comment>
<evidence type="ECO:0000259" key="1">
    <source>
        <dbReference type="SMART" id="SM00903"/>
    </source>
</evidence>
<reference evidence="2 3" key="1">
    <citation type="submission" date="2021-03" db="EMBL/GenBank/DDBJ databases">
        <authorList>
            <person name="So Y."/>
        </authorList>
    </citation>
    <scope>NUCLEOTIDE SEQUENCE [LARGE SCALE GENOMIC DNA]</scope>
    <source>
        <strain evidence="2 3">SSH11</strain>
    </source>
</reference>
<proteinExistence type="predicted"/>
<sequence>MSPSWPRAGPARTCSRAEGLFYEPRNGHGLPWDPMKAIVAPRPIGWISTIDAGGRVNLAPYSYFAMVHNAPPMIAFGSEGLKHSAANARATGEFTFSLATRALFDAMNASSGSQPEGVSEFEDAAIPAAPSRMVRPPRVAGSPAALECRVVHALELQDQDGRPSNGFLTIGQVVGVHIDERCLKDGRFDMVAAGTIARCGYRDYTQVTELFEALRPTDGGAFPPVR</sequence>
<dbReference type="SUPFAM" id="SSF50475">
    <property type="entry name" value="FMN-binding split barrel"/>
    <property type="match status" value="1"/>
</dbReference>